<sequence length="169" mass="19903">MFNTERFLIRVGRINRILLAARVLFTVKRRPIGSGFVRYEGPRINYLPLLHRGNSADIGSVYETLKGELTFMKPFFGERYRNCNRINRQRRLPLRIFPHSDVSIYDSVVLRDIRFSLCGPWETDAYSQHTGVGFRELSMRYPRVPNRTYGFFLSDEAEIMKSDGRCQRE</sequence>
<name>A0A4C1U5Q9_EUMVA</name>
<dbReference type="AlphaFoldDB" id="A0A4C1U5Q9"/>
<accession>A0A4C1U5Q9</accession>
<organism evidence="1 2">
    <name type="scientific">Eumeta variegata</name>
    <name type="common">Bagworm moth</name>
    <name type="synonym">Eumeta japonica</name>
    <dbReference type="NCBI Taxonomy" id="151549"/>
    <lineage>
        <taxon>Eukaryota</taxon>
        <taxon>Metazoa</taxon>
        <taxon>Ecdysozoa</taxon>
        <taxon>Arthropoda</taxon>
        <taxon>Hexapoda</taxon>
        <taxon>Insecta</taxon>
        <taxon>Pterygota</taxon>
        <taxon>Neoptera</taxon>
        <taxon>Endopterygota</taxon>
        <taxon>Lepidoptera</taxon>
        <taxon>Glossata</taxon>
        <taxon>Ditrysia</taxon>
        <taxon>Tineoidea</taxon>
        <taxon>Psychidae</taxon>
        <taxon>Oiketicinae</taxon>
        <taxon>Eumeta</taxon>
    </lineage>
</organism>
<reference evidence="1 2" key="1">
    <citation type="journal article" date="2019" name="Commun. Biol.">
        <title>The bagworm genome reveals a unique fibroin gene that provides high tensile strength.</title>
        <authorList>
            <person name="Kono N."/>
            <person name="Nakamura H."/>
            <person name="Ohtoshi R."/>
            <person name="Tomita M."/>
            <person name="Numata K."/>
            <person name="Arakawa K."/>
        </authorList>
    </citation>
    <scope>NUCLEOTIDE SEQUENCE [LARGE SCALE GENOMIC DNA]</scope>
</reference>
<dbReference type="EMBL" id="BGZK01000127">
    <property type="protein sequence ID" value="GBP21314.1"/>
    <property type="molecule type" value="Genomic_DNA"/>
</dbReference>
<dbReference type="Proteomes" id="UP000299102">
    <property type="component" value="Unassembled WGS sequence"/>
</dbReference>
<comment type="caution">
    <text evidence="1">The sequence shown here is derived from an EMBL/GenBank/DDBJ whole genome shotgun (WGS) entry which is preliminary data.</text>
</comment>
<evidence type="ECO:0000313" key="1">
    <source>
        <dbReference type="EMBL" id="GBP21314.1"/>
    </source>
</evidence>
<evidence type="ECO:0000313" key="2">
    <source>
        <dbReference type="Proteomes" id="UP000299102"/>
    </source>
</evidence>
<gene>
    <name evidence="1" type="ORF">EVAR_11710_1</name>
</gene>
<protein>
    <submittedName>
        <fullName evidence="1">Uncharacterized protein</fullName>
    </submittedName>
</protein>
<proteinExistence type="predicted"/>
<keyword evidence="2" id="KW-1185">Reference proteome</keyword>